<dbReference type="AlphaFoldDB" id="A0AAV5AZI6"/>
<dbReference type="EMBL" id="BQKB01000049">
    <property type="protein sequence ID" value="GJM53775.1"/>
    <property type="molecule type" value="Genomic_DNA"/>
</dbReference>
<dbReference type="EMBL" id="BQKA01000034">
    <property type="protein sequence ID" value="GJM50931.1"/>
    <property type="molecule type" value="Genomic_DNA"/>
</dbReference>
<keyword evidence="4" id="KW-1185">Reference proteome</keyword>
<organism evidence="1 3">
    <name type="scientific">Capnocytophaga catalasegens</name>
    <dbReference type="NCBI Taxonomy" id="1004260"/>
    <lineage>
        <taxon>Bacteria</taxon>
        <taxon>Pseudomonadati</taxon>
        <taxon>Bacteroidota</taxon>
        <taxon>Flavobacteriia</taxon>
        <taxon>Flavobacteriales</taxon>
        <taxon>Flavobacteriaceae</taxon>
        <taxon>Capnocytophaga</taxon>
    </lineage>
</organism>
<sequence>MAIRLVNGCANCQNLTTENVCKIHETKVEAKYTCDSFDMRPSLKDEVDCTTCAKYQTAKCPNKLHAAAEMLCNDWTPKAEA</sequence>
<protein>
    <submittedName>
        <fullName evidence="1">Uncharacterized protein</fullName>
    </submittedName>
</protein>
<name>A0AAV5AZI6_9FLAO</name>
<gene>
    <name evidence="1" type="ORF">RCZ15_19040</name>
    <name evidence="2" type="ORF">RCZ16_20910</name>
</gene>
<dbReference type="Proteomes" id="UP001208692">
    <property type="component" value="Unassembled WGS sequence"/>
</dbReference>
<evidence type="ECO:0000313" key="2">
    <source>
        <dbReference type="EMBL" id="GJM53775.1"/>
    </source>
</evidence>
<proteinExistence type="predicted"/>
<accession>A0AAV5AZI6</accession>
<evidence type="ECO:0000313" key="1">
    <source>
        <dbReference type="EMBL" id="GJM50931.1"/>
    </source>
</evidence>
<comment type="caution">
    <text evidence="1">The sequence shown here is derived from an EMBL/GenBank/DDBJ whole genome shotgun (WGS) entry which is preliminary data.</text>
</comment>
<evidence type="ECO:0000313" key="3">
    <source>
        <dbReference type="Proteomes" id="UP001207736"/>
    </source>
</evidence>
<dbReference type="RefSeq" id="WP_264847204.1">
    <property type="nucleotide sequence ID" value="NZ_BPMA01000044.1"/>
</dbReference>
<reference evidence="1 4" key="1">
    <citation type="submission" date="2021-11" db="EMBL/GenBank/DDBJ databases">
        <title>Draft genome sequence of Capnocytophaga sp. strain KC07075 isolated from cat oral cavity.</title>
        <authorList>
            <person name="Suzuki M."/>
            <person name="Imaoka K."/>
            <person name="Kimura M."/>
            <person name="Morikawa S."/>
            <person name="Maeda K."/>
        </authorList>
    </citation>
    <scope>NUCLEOTIDE SEQUENCE</scope>
    <source>
        <strain evidence="1">KC07075</strain>
        <strain evidence="2 4">KC07079</strain>
    </source>
</reference>
<dbReference type="Proteomes" id="UP001207736">
    <property type="component" value="Unassembled WGS sequence"/>
</dbReference>
<evidence type="ECO:0000313" key="4">
    <source>
        <dbReference type="Proteomes" id="UP001208692"/>
    </source>
</evidence>